<accession>A0A6C0ETZ2</accession>
<proteinExistence type="predicted"/>
<name>A0A6C0ETZ2_9ZZZZ</name>
<organism evidence="1">
    <name type="scientific">viral metagenome</name>
    <dbReference type="NCBI Taxonomy" id="1070528"/>
    <lineage>
        <taxon>unclassified sequences</taxon>
        <taxon>metagenomes</taxon>
        <taxon>organismal metagenomes</taxon>
    </lineage>
</organism>
<evidence type="ECO:0000313" key="1">
    <source>
        <dbReference type="EMBL" id="QHT31983.1"/>
    </source>
</evidence>
<reference evidence="1" key="1">
    <citation type="journal article" date="2020" name="Nature">
        <title>Giant virus diversity and host interactions through global metagenomics.</title>
        <authorList>
            <person name="Schulz F."/>
            <person name="Roux S."/>
            <person name="Paez-Espino D."/>
            <person name="Jungbluth S."/>
            <person name="Walsh D.A."/>
            <person name="Denef V.J."/>
            <person name="McMahon K.D."/>
            <person name="Konstantinidis K.T."/>
            <person name="Eloe-Fadrosh E.A."/>
            <person name="Kyrpides N.C."/>
            <person name="Woyke T."/>
        </authorList>
    </citation>
    <scope>NUCLEOTIDE SEQUENCE</scope>
    <source>
        <strain evidence="1">GVMAG-M-3300009159-65</strain>
    </source>
</reference>
<sequence length="130" mass="15033">MWAVSKKNKTFFLNIKEGDILWFLISGDGGYGRVYAMAKFTSKNDRDIGPLINTTLTNEDLGWDDKGTKSDVEIHYKKLYIVYDSIIYTGYKGHGSVCCYETTSTKKDLINLHQEYIIIKKYSKSYKFNI</sequence>
<dbReference type="AlphaFoldDB" id="A0A6C0ETZ2"/>
<protein>
    <submittedName>
        <fullName evidence="1">Uncharacterized protein</fullName>
    </submittedName>
</protein>
<dbReference type="EMBL" id="MN738929">
    <property type="protein sequence ID" value="QHT31983.1"/>
    <property type="molecule type" value="Genomic_DNA"/>
</dbReference>